<evidence type="ECO:0000259" key="1">
    <source>
        <dbReference type="Pfam" id="PF13679"/>
    </source>
</evidence>
<feature type="domain" description="Methyltransferase" evidence="1">
    <location>
        <begin position="102"/>
        <end position="243"/>
    </location>
</feature>
<dbReference type="InterPro" id="IPR029063">
    <property type="entry name" value="SAM-dependent_MTases_sf"/>
</dbReference>
<protein>
    <recommendedName>
        <fullName evidence="1">Methyltransferase domain-containing protein</fullName>
    </recommendedName>
</protein>
<proteinExistence type="predicted"/>
<dbReference type="Proteomes" id="UP001153954">
    <property type="component" value="Unassembled WGS sequence"/>
</dbReference>
<dbReference type="InterPro" id="IPR025714">
    <property type="entry name" value="Methyltranfer_dom"/>
</dbReference>
<dbReference type="EMBL" id="CAKOGL010000002">
    <property type="protein sequence ID" value="CAH2083897.1"/>
    <property type="molecule type" value="Genomic_DNA"/>
</dbReference>
<sequence length="435" mass="51096">MALPYGFASPTEYFKECLIFLRKYQHLFNFPNTDLLLRNVLDKIDIDCLDDFDIFADDFEISKIRCSYLLDFYENLSKLKVKYEEFVNKDLEFLIDVPLSVKKKHEIAYLAEEIDLLCKETQCNTVVDFGSGLGYLDQQIFKKAGYNVLGIECNESHYVGAKKRQRKYHSDSIERVKYVKHSVTEDSYTNINEYIQDKFPSCNGFCITGLHACADLTIDAINIFLKMEKAKSLIIMPCCYHRIFKDESCKFKNFPLSDALKDLYDEYSGADLLTVPFLRLATQPQNICKEKMEDLVFNLLARAVLQVYSLKHNCRLKRNKRKTVRLKSIGNNFEEYVQDAIIGYTLIKNEIAEENKRQEFDKEYLYSIWRKIPQETFNKTAIFILLQNDLQPMFENFVLYDRLLYLQEKGIRNCKFKKIVNEKISPRCLALLAQK</sequence>
<dbReference type="InterPro" id="IPR052220">
    <property type="entry name" value="METTL25"/>
</dbReference>
<evidence type="ECO:0000313" key="2">
    <source>
        <dbReference type="EMBL" id="CAH2083897.1"/>
    </source>
</evidence>
<dbReference type="SUPFAM" id="SSF53335">
    <property type="entry name" value="S-adenosyl-L-methionine-dependent methyltransferases"/>
    <property type="match status" value="1"/>
</dbReference>
<evidence type="ECO:0000313" key="3">
    <source>
        <dbReference type="Proteomes" id="UP001153954"/>
    </source>
</evidence>
<name>A0AAU9TCY4_EUPED</name>
<reference evidence="2" key="1">
    <citation type="submission" date="2022-03" db="EMBL/GenBank/DDBJ databases">
        <authorList>
            <person name="Tunstrom K."/>
        </authorList>
    </citation>
    <scope>NUCLEOTIDE SEQUENCE</scope>
</reference>
<comment type="caution">
    <text evidence="2">The sequence shown here is derived from an EMBL/GenBank/DDBJ whole genome shotgun (WGS) entry which is preliminary data.</text>
</comment>
<gene>
    <name evidence="2" type="ORF">EEDITHA_LOCUS517</name>
</gene>
<dbReference type="PANTHER" id="PTHR12496">
    <property type="entry name" value="CGI-41 METHYLTRANSFERASE"/>
    <property type="match status" value="1"/>
</dbReference>
<dbReference type="AlphaFoldDB" id="A0AAU9TCY4"/>
<dbReference type="Gene3D" id="3.40.50.150">
    <property type="entry name" value="Vaccinia Virus protein VP39"/>
    <property type="match status" value="1"/>
</dbReference>
<accession>A0AAU9TCY4</accession>
<organism evidence="2 3">
    <name type="scientific">Euphydryas editha</name>
    <name type="common">Edith's checkerspot</name>
    <dbReference type="NCBI Taxonomy" id="104508"/>
    <lineage>
        <taxon>Eukaryota</taxon>
        <taxon>Metazoa</taxon>
        <taxon>Ecdysozoa</taxon>
        <taxon>Arthropoda</taxon>
        <taxon>Hexapoda</taxon>
        <taxon>Insecta</taxon>
        <taxon>Pterygota</taxon>
        <taxon>Neoptera</taxon>
        <taxon>Endopterygota</taxon>
        <taxon>Lepidoptera</taxon>
        <taxon>Glossata</taxon>
        <taxon>Ditrysia</taxon>
        <taxon>Papilionoidea</taxon>
        <taxon>Nymphalidae</taxon>
        <taxon>Nymphalinae</taxon>
        <taxon>Euphydryas</taxon>
    </lineage>
</organism>
<keyword evidence="3" id="KW-1185">Reference proteome</keyword>
<dbReference type="PANTHER" id="PTHR12496:SF0">
    <property type="entry name" value="METHYLTRANSFERASE DOMAIN-CONTAINING PROTEIN"/>
    <property type="match status" value="1"/>
</dbReference>
<dbReference type="Pfam" id="PF13679">
    <property type="entry name" value="Methyltransf_32"/>
    <property type="match status" value="1"/>
</dbReference>